<dbReference type="Proteomes" id="UP000800235">
    <property type="component" value="Unassembled WGS sequence"/>
</dbReference>
<evidence type="ECO:0000313" key="3">
    <source>
        <dbReference type="Proteomes" id="UP000800235"/>
    </source>
</evidence>
<feature type="region of interest" description="Disordered" evidence="1">
    <location>
        <begin position="187"/>
        <end position="222"/>
    </location>
</feature>
<keyword evidence="3" id="KW-1185">Reference proteome</keyword>
<organism evidence="2 3">
    <name type="scientific">Tothia fuscella</name>
    <dbReference type="NCBI Taxonomy" id="1048955"/>
    <lineage>
        <taxon>Eukaryota</taxon>
        <taxon>Fungi</taxon>
        <taxon>Dikarya</taxon>
        <taxon>Ascomycota</taxon>
        <taxon>Pezizomycotina</taxon>
        <taxon>Dothideomycetes</taxon>
        <taxon>Pleosporomycetidae</taxon>
        <taxon>Venturiales</taxon>
        <taxon>Cylindrosympodiaceae</taxon>
        <taxon>Tothia</taxon>
    </lineage>
</organism>
<protein>
    <submittedName>
        <fullName evidence="2">Uncharacterized protein</fullName>
    </submittedName>
</protein>
<evidence type="ECO:0000313" key="2">
    <source>
        <dbReference type="EMBL" id="KAF2420587.1"/>
    </source>
</evidence>
<dbReference type="OrthoDB" id="10580747at2759"/>
<name>A0A9P4TTV3_9PEZI</name>
<gene>
    <name evidence="2" type="ORF">EJ08DRAFT_25624</name>
</gene>
<reference evidence="2" key="1">
    <citation type="journal article" date="2020" name="Stud. Mycol.">
        <title>101 Dothideomycetes genomes: a test case for predicting lifestyles and emergence of pathogens.</title>
        <authorList>
            <person name="Haridas S."/>
            <person name="Albert R."/>
            <person name="Binder M."/>
            <person name="Bloem J."/>
            <person name="Labutti K."/>
            <person name="Salamov A."/>
            <person name="Andreopoulos B."/>
            <person name="Baker S."/>
            <person name="Barry K."/>
            <person name="Bills G."/>
            <person name="Bluhm B."/>
            <person name="Cannon C."/>
            <person name="Castanera R."/>
            <person name="Culley D."/>
            <person name="Daum C."/>
            <person name="Ezra D."/>
            <person name="Gonzalez J."/>
            <person name="Henrissat B."/>
            <person name="Kuo A."/>
            <person name="Liang C."/>
            <person name="Lipzen A."/>
            <person name="Lutzoni F."/>
            <person name="Magnuson J."/>
            <person name="Mondo S."/>
            <person name="Nolan M."/>
            <person name="Ohm R."/>
            <person name="Pangilinan J."/>
            <person name="Park H.-J."/>
            <person name="Ramirez L."/>
            <person name="Alfaro M."/>
            <person name="Sun H."/>
            <person name="Tritt A."/>
            <person name="Yoshinaga Y."/>
            <person name="Zwiers L.-H."/>
            <person name="Turgeon B."/>
            <person name="Goodwin S."/>
            <person name="Spatafora J."/>
            <person name="Crous P."/>
            <person name="Grigoriev I."/>
        </authorList>
    </citation>
    <scope>NUCLEOTIDE SEQUENCE</scope>
    <source>
        <strain evidence="2">CBS 130266</strain>
    </source>
</reference>
<evidence type="ECO:0000256" key="1">
    <source>
        <dbReference type="SAM" id="MobiDB-lite"/>
    </source>
</evidence>
<dbReference type="EMBL" id="MU007108">
    <property type="protein sequence ID" value="KAF2420587.1"/>
    <property type="molecule type" value="Genomic_DNA"/>
</dbReference>
<sequence length="222" mass="24502">MMGYISMADDEEKQSPLKKYQHLLPSFDSSINSLDRHLFLVNVSILFAFEDAEHLRVAVARTSDLAVNPNTGETAQRNLFYAALVIARYGPNESEHTTTSSARILAKGPAVPHFAPPHELPKPTGNHINKISSFSSSSVRQINEDGELSNAKWKAMSLLMARIENMVHTELQGVEAIEVWNSKAWKHAESNAQKEEEGNVKSGQGGGAVKSKNRQSSWFSKG</sequence>
<proteinExistence type="predicted"/>
<comment type="caution">
    <text evidence="2">The sequence shown here is derived from an EMBL/GenBank/DDBJ whole genome shotgun (WGS) entry which is preliminary data.</text>
</comment>
<accession>A0A9P4TTV3</accession>
<dbReference type="AlphaFoldDB" id="A0A9P4TTV3"/>
<feature type="compositionally biased region" description="Basic and acidic residues" evidence="1">
    <location>
        <begin position="187"/>
        <end position="199"/>
    </location>
</feature>